<dbReference type="GO" id="GO:0000287">
    <property type="term" value="F:magnesium ion binding"/>
    <property type="evidence" value="ECO:0007669"/>
    <property type="project" value="UniProtKB-UniRule"/>
</dbReference>
<keyword evidence="6 8" id="KW-0411">Iron-sulfur</keyword>
<feature type="binding site" evidence="8">
    <location>
        <position position="71"/>
    </location>
    <ligand>
        <name>substrate</name>
    </ligand>
</feature>
<keyword evidence="1 8" id="KW-0004">4Fe-4S</keyword>
<feature type="binding site" evidence="8">
    <location>
        <position position="36"/>
    </location>
    <ligand>
        <name>[4Fe-4S] cluster</name>
        <dbReference type="ChEBI" id="CHEBI:49883"/>
        <note>4Fe-4S-S-AdoMet</note>
    </ligand>
</feature>
<comment type="pathway">
    <text evidence="8">Purine metabolism; 7-cyano-7-deazaguanine biosynthesis.</text>
</comment>
<evidence type="ECO:0000313" key="11">
    <source>
        <dbReference type="Proteomes" id="UP000473648"/>
    </source>
</evidence>
<dbReference type="Pfam" id="PF04055">
    <property type="entry name" value="Radical_SAM"/>
    <property type="match status" value="1"/>
</dbReference>
<dbReference type="InterPro" id="IPR007197">
    <property type="entry name" value="rSAM"/>
</dbReference>
<protein>
    <recommendedName>
        <fullName evidence="8">7-carboxy-7-deazaguanine synthase</fullName>
        <shortName evidence="8">CDG synthase</shortName>
        <ecNumber evidence="8">4.3.99.3</ecNumber>
    </recommendedName>
    <alternativeName>
        <fullName evidence="8">Queuosine biosynthesis protein QueE</fullName>
    </alternativeName>
</protein>
<gene>
    <name evidence="8 10" type="primary">queE</name>
    <name evidence="10" type="ORF">FRC53_08915</name>
</gene>
<feature type="binding site" evidence="8">
    <location>
        <position position="38"/>
    </location>
    <ligand>
        <name>Mg(2+)</name>
        <dbReference type="ChEBI" id="CHEBI:18420"/>
    </ligand>
</feature>
<feature type="binding site" evidence="8">
    <location>
        <position position="73"/>
    </location>
    <ligand>
        <name>S-adenosyl-L-methionine</name>
        <dbReference type="ChEBI" id="CHEBI:59789"/>
    </ligand>
</feature>
<sequence length="221" mass="24207">MQVAEKFVSIDGEGPHAGELAAFIRFKGCNLNCDYCDTKWANRADCAAKDETTAELADWVKTTGTHNVTLTGGEPLLQHGIDGLIARLIDDGCRVEVETNGSIDIAPFCADPAHRPVFTLDCKLSASGPACVSAMRPENYQYLGPHDSVKFVCGSRADLEDAARIIAAYDLDRTCHVFLSPVFGMIQPVDIVTFMEKRKLNGVRLQLQLHKIIWDPVTRGV</sequence>
<feature type="binding site" evidence="8">
    <location>
        <position position="33"/>
    </location>
    <ligand>
        <name>[4Fe-4S] cluster</name>
        <dbReference type="ChEBI" id="CHEBI:49883"/>
        <note>4Fe-4S-S-AdoMet</note>
    </ligand>
</feature>
<dbReference type="Gene3D" id="3.20.20.70">
    <property type="entry name" value="Aldolase class I"/>
    <property type="match status" value="1"/>
</dbReference>
<comment type="function">
    <text evidence="8">Catalyzes the complex heterocyclic radical-mediated conversion of 6-carboxy-5,6,7,8-tetrahydropterin (CPH4) to 7-carboxy-7-deazaguanine (CDG), a step common to the biosynthetic pathways of all 7-deazapurine-containing compounds.</text>
</comment>
<evidence type="ECO:0000256" key="8">
    <source>
        <dbReference type="HAMAP-Rule" id="MF_00917"/>
    </source>
</evidence>
<evidence type="ECO:0000256" key="3">
    <source>
        <dbReference type="ARBA" id="ARBA00022723"/>
    </source>
</evidence>
<evidence type="ECO:0000256" key="6">
    <source>
        <dbReference type="ARBA" id="ARBA00023014"/>
    </source>
</evidence>
<evidence type="ECO:0000256" key="7">
    <source>
        <dbReference type="ARBA" id="ARBA00023239"/>
    </source>
</evidence>
<name>A0A6L5GUJ8_9FIRM</name>
<dbReference type="PROSITE" id="PS51918">
    <property type="entry name" value="RADICAL_SAM"/>
    <property type="match status" value="1"/>
</dbReference>
<dbReference type="GO" id="GO:0051539">
    <property type="term" value="F:4 iron, 4 sulfur cluster binding"/>
    <property type="evidence" value="ECO:0007669"/>
    <property type="project" value="UniProtKB-UniRule"/>
</dbReference>
<comment type="similarity">
    <text evidence="8">Belongs to the radical SAM superfamily. 7-carboxy-7-deazaguanine synthase family.</text>
</comment>
<comment type="cofactor">
    <cofactor evidence="8">
        <name>[4Fe-4S] cluster</name>
        <dbReference type="ChEBI" id="CHEBI:49883"/>
    </cofactor>
    <text evidence="8">Binds 1 [4Fe-4S] cluster. The cluster is coordinated with 3 cysteines and an exchangeable S-adenosyl-L-methionine.</text>
</comment>
<comment type="subunit">
    <text evidence="8">Homodimer.</text>
</comment>
<keyword evidence="5 8" id="KW-0408">Iron</keyword>
<evidence type="ECO:0000256" key="5">
    <source>
        <dbReference type="ARBA" id="ARBA00023004"/>
    </source>
</evidence>
<dbReference type="InterPro" id="IPR013785">
    <property type="entry name" value="Aldolase_TIM"/>
</dbReference>
<dbReference type="InterPro" id="IPR024924">
    <property type="entry name" value="7-CO-7-deazaguanine_synth-like"/>
</dbReference>
<dbReference type="EMBL" id="VOGB01000005">
    <property type="protein sequence ID" value="MQM73516.1"/>
    <property type="molecule type" value="Genomic_DNA"/>
</dbReference>
<dbReference type="InterPro" id="IPR023868">
    <property type="entry name" value="7-CO-7-deazaGua_synth_put_Clo"/>
</dbReference>
<dbReference type="GO" id="GO:0016840">
    <property type="term" value="F:carbon-nitrogen lyase activity"/>
    <property type="evidence" value="ECO:0007669"/>
    <property type="project" value="UniProtKB-UniRule"/>
</dbReference>
<dbReference type="PIRSF" id="PIRSF000370">
    <property type="entry name" value="QueE"/>
    <property type="match status" value="1"/>
</dbReference>
<feature type="binding site" evidence="8">
    <location>
        <begin position="35"/>
        <end position="37"/>
    </location>
    <ligand>
        <name>S-adenosyl-L-methionine</name>
        <dbReference type="ChEBI" id="CHEBI:59789"/>
    </ligand>
</feature>
<feature type="domain" description="Radical SAM core" evidence="9">
    <location>
        <begin position="16"/>
        <end position="216"/>
    </location>
</feature>
<comment type="caution">
    <text evidence="10">The sequence shown here is derived from an EMBL/GenBank/DDBJ whole genome shotgun (WGS) entry which is preliminary data.</text>
</comment>
<dbReference type="UniPathway" id="UPA00391"/>
<comment type="caution">
    <text evidence="8">Lacks conserved residue(s) required for the propagation of feature annotation.</text>
</comment>
<dbReference type="CDD" id="cd01335">
    <property type="entry name" value="Radical_SAM"/>
    <property type="match status" value="1"/>
</dbReference>
<dbReference type="PANTHER" id="PTHR42836">
    <property type="entry name" value="7-CARBOXY-7-DEAZAGUANINE SYNTHASE"/>
    <property type="match status" value="1"/>
</dbReference>
<dbReference type="Proteomes" id="UP000473648">
    <property type="component" value="Unassembled WGS sequence"/>
</dbReference>
<comment type="cofactor">
    <cofactor evidence="8">
        <name>S-adenosyl-L-methionine</name>
        <dbReference type="ChEBI" id="CHEBI:59789"/>
    </cofactor>
    <text evidence="8">Binds 1 S-adenosyl-L-methionine per subunit.</text>
</comment>
<feature type="binding site" evidence="8">
    <location>
        <position position="29"/>
    </location>
    <ligand>
        <name>[4Fe-4S] cluster</name>
        <dbReference type="ChEBI" id="CHEBI:49883"/>
        <note>4Fe-4S-S-AdoMet</note>
    </ligand>
</feature>
<evidence type="ECO:0000259" key="9">
    <source>
        <dbReference type="PROSITE" id="PS51918"/>
    </source>
</evidence>
<feature type="binding site" evidence="8">
    <location>
        <begin position="10"/>
        <end position="12"/>
    </location>
    <ligand>
        <name>substrate</name>
    </ligand>
</feature>
<keyword evidence="3 8" id="KW-0479">Metal-binding</keyword>
<accession>A0A6L5GUJ8</accession>
<evidence type="ECO:0000256" key="4">
    <source>
        <dbReference type="ARBA" id="ARBA00022842"/>
    </source>
</evidence>
<dbReference type="InterPro" id="IPR058240">
    <property type="entry name" value="rSAM_sf"/>
</dbReference>
<proteinExistence type="inferred from homology"/>
<keyword evidence="4 8" id="KW-0460">Magnesium</keyword>
<dbReference type="HAMAP" id="MF_00917">
    <property type="entry name" value="QueE"/>
    <property type="match status" value="1"/>
</dbReference>
<keyword evidence="8" id="KW-0671">Queuosine biosynthesis</keyword>
<organism evidence="10 11">
    <name type="scientific">Candidatus Pseudoramibacter fermentans</name>
    <dbReference type="NCBI Taxonomy" id="2594427"/>
    <lineage>
        <taxon>Bacteria</taxon>
        <taxon>Bacillati</taxon>
        <taxon>Bacillota</taxon>
        <taxon>Clostridia</taxon>
        <taxon>Eubacteriales</taxon>
        <taxon>Eubacteriaceae</taxon>
        <taxon>Pseudoramibacter</taxon>
    </lineage>
</organism>
<evidence type="ECO:0000256" key="2">
    <source>
        <dbReference type="ARBA" id="ARBA00022691"/>
    </source>
</evidence>
<dbReference type="SFLD" id="SFLDS00029">
    <property type="entry name" value="Radical_SAM"/>
    <property type="match status" value="1"/>
</dbReference>
<evidence type="ECO:0000256" key="1">
    <source>
        <dbReference type="ARBA" id="ARBA00022485"/>
    </source>
</evidence>
<evidence type="ECO:0000313" key="10">
    <source>
        <dbReference type="EMBL" id="MQM73516.1"/>
    </source>
</evidence>
<keyword evidence="7 8" id="KW-0456">Lyase</keyword>
<reference evidence="10" key="1">
    <citation type="journal article" date="2020" name="Appl. Environ. Microbiol.">
        <title>Medium-Chain Fatty Acid Synthesis by 'Candidatus Weimeria bifida' gen. nov., sp. nov., and 'Candidatus Pseudoramibacter fermentans' sp. nov.</title>
        <authorList>
            <person name="Scarborough M.J."/>
            <person name="Myers K.S."/>
            <person name="Donohue T.J."/>
            <person name="Noguera D.R."/>
        </authorList>
    </citation>
    <scope>NUCLEOTIDE SEQUENCE</scope>
    <source>
        <strain evidence="10">EUB1.1</strain>
    </source>
</reference>
<feature type="binding site" evidence="8">
    <location>
        <position position="25"/>
    </location>
    <ligand>
        <name>substrate</name>
    </ligand>
</feature>
<keyword evidence="11" id="KW-1185">Reference proteome</keyword>
<comment type="cofactor">
    <cofactor evidence="8">
        <name>Mg(2+)</name>
        <dbReference type="ChEBI" id="CHEBI:18420"/>
    </cofactor>
</comment>
<keyword evidence="2 8" id="KW-0949">S-adenosyl-L-methionine</keyword>
<dbReference type="PANTHER" id="PTHR42836:SF1">
    <property type="entry name" value="7-CARBOXY-7-DEAZAGUANINE SYNTHASE"/>
    <property type="match status" value="1"/>
</dbReference>
<dbReference type="EC" id="4.3.99.3" evidence="8"/>
<dbReference type="GO" id="GO:1904047">
    <property type="term" value="F:S-adenosyl-L-methionine binding"/>
    <property type="evidence" value="ECO:0007669"/>
    <property type="project" value="UniProtKB-UniRule"/>
</dbReference>
<dbReference type="NCBIfam" id="TIGR03963">
    <property type="entry name" value="rSAM_QueE_Clost"/>
    <property type="match status" value="1"/>
</dbReference>
<dbReference type="SUPFAM" id="SSF102114">
    <property type="entry name" value="Radical SAM enzymes"/>
    <property type="match status" value="1"/>
</dbReference>
<comment type="catalytic activity">
    <reaction evidence="8">
        <text>6-carboxy-5,6,7,8-tetrahydropterin + H(+) = 7-carboxy-7-carbaguanine + NH4(+)</text>
        <dbReference type="Rhea" id="RHEA:27974"/>
        <dbReference type="ChEBI" id="CHEBI:15378"/>
        <dbReference type="ChEBI" id="CHEBI:28938"/>
        <dbReference type="ChEBI" id="CHEBI:61032"/>
        <dbReference type="ChEBI" id="CHEBI:61036"/>
        <dbReference type="EC" id="4.3.99.3"/>
    </reaction>
</comment>
<dbReference type="AlphaFoldDB" id="A0A6L5GUJ8"/>
<dbReference type="GO" id="GO:0008616">
    <property type="term" value="P:tRNA queuosine(34) biosynthetic process"/>
    <property type="evidence" value="ECO:0007669"/>
    <property type="project" value="UniProtKB-UniRule"/>
</dbReference>